<evidence type="ECO:0000313" key="3">
    <source>
        <dbReference type="Proteomes" id="UP000288805"/>
    </source>
</evidence>
<evidence type="ECO:0000256" key="1">
    <source>
        <dbReference type="SAM" id="MobiDB-lite"/>
    </source>
</evidence>
<accession>A0A438KES1</accession>
<protein>
    <submittedName>
        <fullName evidence="2">Uncharacterized protein</fullName>
    </submittedName>
</protein>
<comment type="caution">
    <text evidence="2">The sequence shown here is derived from an EMBL/GenBank/DDBJ whole genome shotgun (WGS) entry which is preliminary data.</text>
</comment>
<evidence type="ECO:0000313" key="2">
    <source>
        <dbReference type="EMBL" id="RVX19687.1"/>
    </source>
</evidence>
<dbReference type="EMBL" id="QGNW01000008">
    <property type="protein sequence ID" value="RVX19687.1"/>
    <property type="molecule type" value="Genomic_DNA"/>
</dbReference>
<dbReference type="Proteomes" id="UP000288805">
    <property type="component" value="Unassembled WGS sequence"/>
</dbReference>
<sequence>MEDRKDVINGGENGSSSEGRPPNPISSAYRQCFGSAQVNAPCKKSLVRHPSLVSLSHSKLVNFLNLGLAEIAGRRRMTVRGLGISDVMWDTRDVKNLMWPLVLLLKGIWEGPTLWGCGQCIPSFPRIGYPLSEPKGGLLLSQRFQSTFVDDELILDADLIPIKAIDSRLKSSRVGVSCRRH</sequence>
<reference evidence="2 3" key="1">
    <citation type="journal article" date="2018" name="PLoS Genet.">
        <title>Population sequencing reveals clonal diversity and ancestral inbreeding in the grapevine cultivar Chardonnay.</title>
        <authorList>
            <person name="Roach M.J."/>
            <person name="Johnson D.L."/>
            <person name="Bohlmann J."/>
            <person name="van Vuuren H.J."/>
            <person name="Jones S.J."/>
            <person name="Pretorius I.S."/>
            <person name="Schmidt S.A."/>
            <person name="Borneman A.R."/>
        </authorList>
    </citation>
    <scope>NUCLEOTIDE SEQUENCE [LARGE SCALE GENOMIC DNA]</scope>
    <source>
        <strain evidence="3">cv. Chardonnay</strain>
        <tissue evidence="2">Leaf</tissue>
    </source>
</reference>
<name>A0A438KES1_VITVI</name>
<gene>
    <name evidence="2" type="ORF">CK203_005323</name>
</gene>
<dbReference type="AlphaFoldDB" id="A0A438KES1"/>
<feature type="region of interest" description="Disordered" evidence="1">
    <location>
        <begin position="1"/>
        <end position="23"/>
    </location>
</feature>
<organism evidence="2 3">
    <name type="scientific">Vitis vinifera</name>
    <name type="common">Grape</name>
    <dbReference type="NCBI Taxonomy" id="29760"/>
    <lineage>
        <taxon>Eukaryota</taxon>
        <taxon>Viridiplantae</taxon>
        <taxon>Streptophyta</taxon>
        <taxon>Embryophyta</taxon>
        <taxon>Tracheophyta</taxon>
        <taxon>Spermatophyta</taxon>
        <taxon>Magnoliopsida</taxon>
        <taxon>eudicotyledons</taxon>
        <taxon>Gunneridae</taxon>
        <taxon>Pentapetalae</taxon>
        <taxon>rosids</taxon>
        <taxon>Vitales</taxon>
        <taxon>Vitaceae</taxon>
        <taxon>Viteae</taxon>
        <taxon>Vitis</taxon>
    </lineage>
</organism>
<proteinExistence type="predicted"/>